<organism evidence="1">
    <name type="scientific">Oryza brachyantha</name>
    <name type="common">malo sina</name>
    <dbReference type="NCBI Taxonomy" id="4533"/>
    <lineage>
        <taxon>Eukaryota</taxon>
        <taxon>Viridiplantae</taxon>
        <taxon>Streptophyta</taxon>
        <taxon>Embryophyta</taxon>
        <taxon>Tracheophyta</taxon>
        <taxon>Spermatophyta</taxon>
        <taxon>Magnoliopsida</taxon>
        <taxon>Liliopsida</taxon>
        <taxon>Poales</taxon>
        <taxon>Poaceae</taxon>
        <taxon>BOP clade</taxon>
        <taxon>Oryzoideae</taxon>
        <taxon>Oryzeae</taxon>
        <taxon>Oryzinae</taxon>
        <taxon>Oryza</taxon>
    </lineage>
</organism>
<keyword evidence="2" id="KW-1185">Reference proteome</keyword>
<dbReference type="Gramene" id="OB06G12410.1">
    <property type="protein sequence ID" value="OB06G12410.1"/>
    <property type="gene ID" value="OB06G12410"/>
</dbReference>
<reference evidence="1" key="2">
    <citation type="submission" date="2013-04" db="UniProtKB">
        <authorList>
            <consortium name="EnsemblPlants"/>
        </authorList>
    </citation>
    <scope>IDENTIFICATION</scope>
</reference>
<sequence>MLILEVGIWLLPFTLLLAPMRRMVRLVQELQRIMLVVACGRSRRRPPTFGEVWSRLDRLDSATVIA</sequence>
<dbReference type="eggNOG" id="ENOG502R63J">
    <property type="taxonomic scope" value="Eukaryota"/>
</dbReference>
<protein>
    <submittedName>
        <fullName evidence="1">Uncharacterized protein</fullName>
    </submittedName>
</protein>
<evidence type="ECO:0000313" key="2">
    <source>
        <dbReference type="Proteomes" id="UP000006038"/>
    </source>
</evidence>
<proteinExistence type="predicted"/>
<dbReference type="EnsemblPlants" id="OB06G12410.1">
    <property type="protein sequence ID" value="OB06G12410.1"/>
    <property type="gene ID" value="OB06G12410"/>
</dbReference>
<name>J3MB47_ORYBR</name>
<evidence type="ECO:0000313" key="1">
    <source>
        <dbReference type="EnsemblPlants" id="OB06G12410.1"/>
    </source>
</evidence>
<dbReference type="HOGENOM" id="CLU_191122_0_0_1"/>
<dbReference type="AlphaFoldDB" id="J3MB47"/>
<dbReference type="Proteomes" id="UP000006038">
    <property type="component" value="Chromosome 6"/>
</dbReference>
<accession>J3MB47</accession>
<reference evidence="1" key="1">
    <citation type="journal article" date="2013" name="Nat. Commun.">
        <title>Whole-genome sequencing of Oryza brachyantha reveals mechanisms underlying Oryza genome evolution.</title>
        <authorList>
            <person name="Chen J."/>
            <person name="Huang Q."/>
            <person name="Gao D."/>
            <person name="Wang J."/>
            <person name="Lang Y."/>
            <person name="Liu T."/>
            <person name="Li B."/>
            <person name="Bai Z."/>
            <person name="Luis Goicoechea J."/>
            <person name="Liang C."/>
            <person name="Chen C."/>
            <person name="Zhang W."/>
            <person name="Sun S."/>
            <person name="Liao Y."/>
            <person name="Zhang X."/>
            <person name="Yang L."/>
            <person name="Song C."/>
            <person name="Wang M."/>
            <person name="Shi J."/>
            <person name="Liu G."/>
            <person name="Liu J."/>
            <person name="Zhou H."/>
            <person name="Zhou W."/>
            <person name="Yu Q."/>
            <person name="An N."/>
            <person name="Chen Y."/>
            <person name="Cai Q."/>
            <person name="Wang B."/>
            <person name="Liu B."/>
            <person name="Min J."/>
            <person name="Huang Y."/>
            <person name="Wu H."/>
            <person name="Li Z."/>
            <person name="Zhang Y."/>
            <person name="Yin Y."/>
            <person name="Song W."/>
            <person name="Jiang J."/>
            <person name="Jackson S.A."/>
            <person name="Wing R.A."/>
            <person name="Wang J."/>
            <person name="Chen M."/>
        </authorList>
    </citation>
    <scope>NUCLEOTIDE SEQUENCE [LARGE SCALE GENOMIC DNA]</scope>
    <source>
        <strain evidence="1">cv. IRGC 101232</strain>
    </source>
</reference>